<dbReference type="OrthoDB" id="5874859at2759"/>
<reference evidence="4" key="3">
    <citation type="submission" date="2003-03" db="EMBL/GenBank/DDBJ databases">
        <authorList>
            <person name="Sulson J.E."/>
            <person name="Waterston R."/>
        </authorList>
    </citation>
    <scope>NUCLEOTIDE SEQUENCE</scope>
    <source>
        <strain evidence="4">Bristol N2</strain>
    </source>
</reference>
<evidence type="ECO:0000313" key="4">
    <source>
        <dbReference type="EMBL" id="CAB04665.1"/>
    </source>
</evidence>
<dbReference type="WormBase" id="T02E1.1">
    <property type="protein sequence ID" value="CE13046"/>
    <property type="gene ID" value="WBGene00004966"/>
    <property type="gene designation" value="spe-12"/>
</dbReference>
<dbReference type="PIR" id="T24364">
    <property type="entry name" value="T24364"/>
</dbReference>
<organism evidence="3">
    <name type="scientific">Caenorhabditis elegans</name>
    <dbReference type="NCBI Taxonomy" id="6239"/>
    <lineage>
        <taxon>Eukaryota</taxon>
        <taxon>Metazoa</taxon>
        <taxon>Ecdysozoa</taxon>
        <taxon>Nematoda</taxon>
        <taxon>Chromadorea</taxon>
        <taxon>Rhabditida</taxon>
        <taxon>Rhabditina</taxon>
        <taxon>Rhabditomorpha</taxon>
        <taxon>Rhabditoidea</taxon>
        <taxon>Rhabditidae</taxon>
        <taxon>Peloderinae</taxon>
        <taxon>Caenorhabditis</taxon>
    </lineage>
</organism>
<name>G5EEF3_CAEEL</name>
<accession>G5EEF3</accession>
<gene>
    <name evidence="4 6" type="primary">spe-12</name>
    <name evidence="4" type="ORF">CELE_T02E1.1</name>
    <name evidence="6" type="ORF">T02E1.1</name>
</gene>
<dbReference type="GeneID" id="172606"/>
<evidence type="ECO:0000313" key="5">
    <source>
        <dbReference type="Proteomes" id="UP000001940"/>
    </source>
</evidence>
<keyword evidence="1" id="KW-0812">Transmembrane</keyword>
<feature type="chain" id="PRO_5015091986" evidence="2">
    <location>
        <begin position="22"/>
        <end position="255"/>
    </location>
</feature>
<dbReference type="KEGG" id="cel:CELE_T02E1.1"/>
<keyword evidence="5" id="KW-1185">Reference proteome</keyword>
<dbReference type="FunCoup" id="G5EEF3">
    <property type="interactions" value="255"/>
</dbReference>
<dbReference type="GO" id="GO:0007286">
    <property type="term" value="P:spermatid development"/>
    <property type="evidence" value="ECO:0000315"/>
    <property type="project" value="WormBase"/>
</dbReference>
<feature type="signal peptide" evidence="2">
    <location>
        <begin position="1"/>
        <end position="21"/>
    </location>
</feature>
<feature type="transmembrane region" description="Helical" evidence="1">
    <location>
        <begin position="204"/>
        <end position="223"/>
    </location>
</feature>
<dbReference type="AGR" id="WB:WBGene00004966"/>
<evidence type="ECO:0000256" key="1">
    <source>
        <dbReference type="SAM" id="Phobius"/>
    </source>
</evidence>
<dbReference type="EMBL" id="U57624">
    <property type="protein sequence ID" value="AAB02238.1"/>
    <property type="molecule type" value="Genomic_DNA"/>
</dbReference>
<dbReference type="OMA" id="HENRWVE"/>
<dbReference type="PaxDb" id="6239-T02E1.1"/>
<dbReference type="EMBL" id="BX284601">
    <property type="protein sequence ID" value="CAB04665.1"/>
    <property type="molecule type" value="Genomic_DNA"/>
</dbReference>
<dbReference type="GO" id="GO:0005886">
    <property type="term" value="C:plasma membrane"/>
    <property type="evidence" value="ECO:0000314"/>
    <property type="project" value="WormBase"/>
</dbReference>
<dbReference type="eggNOG" id="ENOG502TJYC">
    <property type="taxonomic scope" value="Eukaryota"/>
</dbReference>
<evidence type="ECO:0000313" key="3">
    <source>
        <dbReference type="EMBL" id="AAB02238.1"/>
    </source>
</evidence>
<dbReference type="HOGENOM" id="CLU_1090826_0_0_1"/>
<evidence type="ECO:0000313" key="6">
    <source>
        <dbReference type="WormBase" id="T02E1.1"/>
    </source>
</evidence>
<reference evidence="4" key="4">
    <citation type="submission" date="2024-10" db="EMBL/GenBank/DDBJ databases">
        <authorList>
            <consortium name="WormBase Consortium"/>
            <person name="WormBase"/>
        </authorList>
    </citation>
    <scope>NUCLEOTIDE SEQUENCE</scope>
    <source>
        <strain evidence="4">Bristol N2</strain>
    </source>
</reference>
<dbReference type="RefSeq" id="NP_492242.1">
    <property type="nucleotide sequence ID" value="NM_059841.2"/>
</dbReference>
<protein>
    <submittedName>
        <fullName evidence="3">SPE-12</fullName>
    </submittedName>
</protein>
<proteinExistence type="predicted"/>
<reference evidence="3" key="1">
    <citation type="submission" date="1996-05" db="EMBL/GenBank/DDBJ databases">
        <title>Molecular Analysis of C. elegans spe-12.</title>
        <authorList>
            <person name="Nance J."/>
            <person name="Ward S."/>
        </authorList>
    </citation>
    <scope>NUCLEOTIDE SEQUENCE</scope>
    <source>
        <strain evidence="3">N2</strain>
    </source>
</reference>
<dbReference type="Proteomes" id="UP000001940">
    <property type="component" value="Chromosome I"/>
</dbReference>
<reference evidence="4 5" key="2">
    <citation type="journal article" date="1998" name="Science">
        <title>Genome sequence of the nematode C. elegans: a platform for investigating biology.</title>
        <authorList>
            <consortium name="The C. elegans sequencing consortium"/>
            <person name="Sulson J.E."/>
            <person name="Waterston R."/>
        </authorList>
    </citation>
    <scope>NUCLEOTIDE SEQUENCE [LARGE SCALE GENOMIC DNA]</scope>
    <source>
        <strain evidence="4 5">Bristol N2</strain>
    </source>
</reference>
<keyword evidence="1" id="KW-0472">Membrane</keyword>
<dbReference type="AlphaFoldDB" id="G5EEF3"/>
<keyword evidence="2" id="KW-0732">Signal</keyword>
<sequence>MNTSTFYIVLLCFLSRNLLNAEHSEEKNNQDLEDRRYKMFGNETDDKRCIHGDLISITSKTFYATEKYYYTECHTRAPSCGFQMMPIMINGLNTSNKVVRFGCFPTRDILGNQFFLNKRYYSNSFDGIYSMFDYFAFENTGIADYLIYYKPTAEELKAVRYVHENRWVENPQEFIVQKKNESSAEAHSDGLNAYFRHKKITPLMIIYILFICFSVIFKLIWLVHTAWKNMKQGYAPIAKMSEVKEDFERTVEDLD</sequence>
<keyword evidence="1" id="KW-1133">Transmembrane helix</keyword>
<dbReference type="STRING" id="6239.T02E1.1.1"/>
<dbReference type="CTD" id="172606"/>
<dbReference type="Bgee" id="WBGene00004966">
    <property type="expression patterns" value="Expressed in adult organism and 1 other cell type or tissue"/>
</dbReference>
<evidence type="ECO:0000256" key="2">
    <source>
        <dbReference type="SAM" id="SignalP"/>
    </source>
</evidence>